<keyword evidence="2" id="KW-1185">Reference proteome</keyword>
<dbReference type="Proteomes" id="UP000031036">
    <property type="component" value="Unassembled WGS sequence"/>
</dbReference>
<feature type="non-terminal residue" evidence="1">
    <location>
        <position position="135"/>
    </location>
</feature>
<accession>A0A0B2VI86</accession>
<protein>
    <submittedName>
        <fullName evidence="1">Uncharacterized protein</fullName>
    </submittedName>
</protein>
<comment type="caution">
    <text evidence="1">The sequence shown here is derived from an EMBL/GenBank/DDBJ whole genome shotgun (WGS) entry which is preliminary data.</text>
</comment>
<feature type="non-terminal residue" evidence="1">
    <location>
        <position position="1"/>
    </location>
</feature>
<name>A0A0B2VI86_TOXCA</name>
<gene>
    <name evidence="1" type="ORF">Tcan_01505</name>
</gene>
<proteinExistence type="predicted"/>
<evidence type="ECO:0000313" key="2">
    <source>
        <dbReference type="Proteomes" id="UP000031036"/>
    </source>
</evidence>
<reference evidence="1 2" key="1">
    <citation type="submission" date="2014-11" db="EMBL/GenBank/DDBJ databases">
        <title>Genetic blueprint of the zoonotic pathogen Toxocara canis.</title>
        <authorList>
            <person name="Zhu X.-Q."/>
            <person name="Korhonen P.K."/>
            <person name="Cai H."/>
            <person name="Young N.D."/>
            <person name="Nejsum P."/>
            <person name="von Samson-Himmelstjerna G."/>
            <person name="Boag P.R."/>
            <person name="Tan P."/>
            <person name="Li Q."/>
            <person name="Min J."/>
            <person name="Yang Y."/>
            <person name="Wang X."/>
            <person name="Fang X."/>
            <person name="Hall R.S."/>
            <person name="Hofmann A."/>
            <person name="Sternberg P.W."/>
            <person name="Jex A.R."/>
            <person name="Gasser R.B."/>
        </authorList>
    </citation>
    <scope>NUCLEOTIDE SEQUENCE [LARGE SCALE GENOMIC DNA]</scope>
    <source>
        <strain evidence="1">PN_DK_2014</strain>
    </source>
</reference>
<dbReference type="EMBL" id="JPKZ01001556">
    <property type="protein sequence ID" value="KHN81228.1"/>
    <property type="molecule type" value="Genomic_DNA"/>
</dbReference>
<sequence>PKSCTLLTYIAACRCSLIKQVVRMRRVLKRPLTRNLGADCPFSYIFRSSMCNEEGNISVLRSQDDQRRRHPSASMTNANNSFSTSTAAPFIFTHGILLHMHNSTALLFFPSINILYCTAAHTSANGDQRWFHISF</sequence>
<evidence type="ECO:0000313" key="1">
    <source>
        <dbReference type="EMBL" id="KHN81228.1"/>
    </source>
</evidence>
<organism evidence="1 2">
    <name type="scientific">Toxocara canis</name>
    <name type="common">Canine roundworm</name>
    <dbReference type="NCBI Taxonomy" id="6265"/>
    <lineage>
        <taxon>Eukaryota</taxon>
        <taxon>Metazoa</taxon>
        <taxon>Ecdysozoa</taxon>
        <taxon>Nematoda</taxon>
        <taxon>Chromadorea</taxon>
        <taxon>Rhabditida</taxon>
        <taxon>Spirurina</taxon>
        <taxon>Ascaridomorpha</taxon>
        <taxon>Ascaridoidea</taxon>
        <taxon>Toxocaridae</taxon>
        <taxon>Toxocara</taxon>
    </lineage>
</organism>
<dbReference type="AlphaFoldDB" id="A0A0B2VI86"/>